<comment type="caution">
    <text evidence="2">The sequence shown here is derived from an EMBL/GenBank/DDBJ whole genome shotgun (WGS) entry which is preliminary data.</text>
</comment>
<dbReference type="InterPro" id="IPR052715">
    <property type="entry name" value="RAYT_transposase"/>
</dbReference>
<dbReference type="PANTHER" id="PTHR36966:SF1">
    <property type="entry name" value="REP-ASSOCIATED TYROSINE TRANSPOSASE"/>
    <property type="match status" value="1"/>
</dbReference>
<dbReference type="GO" id="GO:0043565">
    <property type="term" value="F:sequence-specific DNA binding"/>
    <property type="evidence" value="ECO:0007669"/>
    <property type="project" value="TreeGrafter"/>
</dbReference>
<organism evidence="2">
    <name type="scientific">Acidithiobacillus sulfuriphilus</name>
    <dbReference type="NCBI Taxonomy" id="1867749"/>
    <lineage>
        <taxon>Bacteria</taxon>
        <taxon>Pseudomonadati</taxon>
        <taxon>Pseudomonadota</taxon>
        <taxon>Acidithiobacillia</taxon>
        <taxon>Acidithiobacillales</taxon>
        <taxon>Acidithiobacillaceae</taxon>
        <taxon>Acidithiobacillus</taxon>
    </lineage>
</organism>
<evidence type="ECO:0000313" key="2">
    <source>
        <dbReference type="EMBL" id="RNF69031.1"/>
    </source>
</evidence>
<sequence>MNYRRAFIPGGSFFFTLVTEQRRPLLASAEAVDILRMAFRVVRSAHPFALDAMVVLPDHLHCIWSLSPGDADFATRWRLIKTWFTKHCDPALRAVPNRARVTKRQQAIWQHRYWEHALRDETDFARHADYIHFNPVKHGYASSAMEWPYSSFRRYVKDGAYPADWGQGSMDFKGVGHE</sequence>
<dbReference type="InterPro" id="IPR002686">
    <property type="entry name" value="Transposase_17"/>
</dbReference>
<dbReference type="SUPFAM" id="SSF143422">
    <property type="entry name" value="Transposase IS200-like"/>
    <property type="match status" value="1"/>
</dbReference>
<feature type="domain" description="Transposase IS200-like" evidence="1">
    <location>
        <begin position="8"/>
        <end position="134"/>
    </location>
</feature>
<dbReference type="SMART" id="SM01321">
    <property type="entry name" value="Y1_Tnp"/>
    <property type="match status" value="1"/>
</dbReference>
<accession>A0A3M8RL10</accession>
<dbReference type="RefSeq" id="WP_123101908.1">
    <property type="nucleotide sequence ID" value="NZ_CP127527.1"/>
</dbReference>
<dbReference type="EMBL" id="RIZI01000114">
    <property type="protein sequence ID" value="RNF69031.1"/>
    <property type="molecule type" value="Genomic_DNA"/>
</dbReference>
<proteinExistence type="predicted"/>
<name>A0A3M8RL10_9PROT</name>
<protein>
    <submittedName>
        <fullName evidence="2">Transposase</fullName>
    </submittedName>
</protein>
<dbReference type="OrthoDB" id="9794403at2"/>
<dbReference type="InterPro" id="IPR036515">
    <property type="entry name" value="Transposase_17_sf"/>
</dbReference>
<dbReference type="PANTHER" id="PTHR36966">
    <property type="entry name" value="REP-ASSOCIATED TYROSINE TRANSPOSASE"/>
    <property type="match status" value="1"/>
</dbReference>
<dbReference type="GO" id="GO:0004803">
    <property type="term" value="F:transposase activity"/>
    <property type="evidence" value="ECO:0007669"/>
    <property type="project" value="InterPro"/>
</dbReference>
<dbReference type="GO" id="GO:0006313">
    <property type="term" value="P:DNA transposition"/>
    <property type="evidence" value="ECO:0007669"/>
    <property type="project" value="InterPro"/>
</dbReference>
<dbReference type="AlphaFoldDB" id="A0A3M8RL10"/>
<dbReference type="NCBIfam" id="NF047646">
    <property type="entry name" value="REP_Tyr_transpos"/>
    <property type="match status" value="1"/>
</dbReference>
<evidence type="ECO:0000259" key="1">
    <source>
        <dbReference type="SMART" id="SM01321"/>
    </source>
</evidence>
<dbReference type="Gene3D" id="3.30.70.1290">
    <property type="entry name" value="Transposase IS200-like"/>
    <property type="match status" value="1"/>
</dbReference>
<gene>
    <name evidence="2" type="ORF">EC580_02540</name>
</gene>
<reference evidence="2" key="1">
    <citation type="submission" date="2018-10" db="EMBL/GenBank/DDBJ databases">
        <title>Acidithiobacillus sulfuriphilus sp. nov.: an extremely acidophilic sulfur-oxidizing chemolithotroph isolated from a neutral pH environment.</title>
        <authorList>
            <person name="Falagan C."/>
            <person name="Moya-Beltran A."/>
            <person name="Quatrini R."/>
            <person name="Johnson D.B."/>
        </authorList>
    </citation>
    <scope>NUCLEOTIDE SEQUENCE [LARGE SCALE GENOMIC DNA]</scope>
    <source>
        <strain evidence="2">CJ-2</strain>
    </source>
</reference>